<name>A0AB39TQ16_9ACTN</name>
<dbReference type="PANTHER" id="PTHR43156">
    <property type="entry name" value="STAGE II SPORULATION PROTEIN E-RELATED"/>
    <property type="match status" value="1"/>
</dbReference>
<dbReference type="SMART" id="SM00331">
    <property type="entry name" value="PP2C_SIG"/>
    <property type="match status" value="1"/>
</dbReference>
<sequence>MPAPSRPPPPVVEPPRVPRWVPWLPVALLLLDLLIEAVVPDAVAAGFLLTALPVVAAFSYGPALTAATTAGALALQILLALRAGHINEQHHVWVYIATLLSGVMGTALAWQRIRQNRNLLQARTVAETLQRTVLRPVPERAGGLRVAGLYRPAQAEVLVGGDLYEVCDTRFGVRVLLGDVRGKGLGAVRTVADVLGAFRAAAHDTPGLVDLADQLDRAVLRDATDRGDDELFATAVLLQYRPGADCVEIVNRGHTTPLLLAGGAITLVSCADELPLGLGHLGPPDERGKPTVVVLPPGHTVLLYTDGVSEARDATGTFYPLATRLTAFGDTTPDRVVSFLAQDVHQFAGLLADDLAVLALTPEH</sequence>
<dbReference type="InterPro" id="IPR052016">
    <property type="entry name" value="Bact_Sigma-Reg"/>
</dbReference>
<keyword evidence="2" id="KW-1133">Transmembrane helix</keyword>
<keyword evidence="2" id="KW-0472">Membrane</keyword>
<keyword evidence="1 4" id="KW-0378">Hydrolase</keyword>
<organism evidence="4">
    <name type="scientific">Streptomyces sp. Y1</name>
    <dbReference type="NCBI Taxonomy" id="3238634"/>
    <lineage>
        <taxon>Bacteria</taxon>
        <taxon>Bacillati</taxon>
        <taxon>Actinomycetota</taxon>
        <taxon>Actinomycetes</taxon>
        <taxon>Kitasatosporales</taxon>
        <taxon>Streptomycetaceae</taxon>
        <taxon>Streptomyces</taxon>
    </lineage>
</organism>
<dbReference type="EC" id="3.1.3.16" evidence="4"/>
<reference evidence="4" key="1">
    <citation type="submission" date="2024-07" db="EMBL/GenBank/DDBJ databases">
        <authorList>
            <person name="Yu S.T."/>
        </authorList>
    </citation>
    <scope>NUCLEOTIDE SEQUENCE</scope>
    <source>
        <strain evidence="4">Y1</strain>
    </source>
</reference>
<dbReference type="EMBL" id="CP163445">
    <property type="protein sequence ID" value="XDQ81328.1"/>
    <property type="molecule type" value="Genomic_DNA"/>
</dbReference>
<dbReference type="GO" id="GO:0004722">
    <property type="term" value="F:protein serine/threonine phosphatase activity"/>
    <property type="evidence" value="ECO:0007669"/>
    <property type="project" value="UniProtKB-EC"/>
</dbReference>
<proteinExistence type="predicted"/>
<evidence type="ECO:0000259" key="3">
    <source>
        <dbReference type="SMART" id="SM00331"/>
    </source>
</evidence>
<dbReference type="InterPro" id="IPR036457">
    <property type="entry name" value="PPM-type-like_dom_sf"/>
</dbReference>
<keyword evidence="2" id="KW-0812">Transmembrane</keyword>
<dbReference type="SUPFAM" id="SSF81606">
    <property type="entry name" value="PP2C-like"/>
    <property type="match status" value="1"/>
</dbReference>
<dbReference type="RefSeq" id="WP_369184238.1">
    <property type="nucleotide sequence ID" value="NZ_CP163445.1"/>
</dbReference>
<dbReference type="FunFam" id="3.60.40.10:FF:000058">
    <property type="entry name" value="Stage II sporulation protein E"/>
    <property type="match status" value="1"/>
</dbReference>
<dbReference type="InterPro" id="IPR001932">
    <property type="entry name" value="PPM-type_phosphatase-like_dom"/>
</dbReference>
<evidence type="ECO:0000313" key="4">
    <source>
        <dbReference type="EMBL" id="XDQ81328.1"/>
    </source>
</evidence>
<feature type="transmembrane region" description="Helical" evidence="2">
    <location>
        <begin position="92"/>
        <end position="110"/>
    </location>
</feature>
<protein>
    <submittedName>
        <fullName evidence="4">PP2C family protein-serine/threonine phosphatase</fullName>
        <ecNumber evidence="4">3.1.3.16</ecNumber>
    </submittedName>
</protein>
<accession>A0AB39TQ16</accession>
<gene>
    <name evidence="4" type="ORF">AB2U05_24080</name>
</gene>
<feature type="domain" description="PPM-type phosphatase" evidence="3">
    <location>
        <begin position="144"/>
        <end position="362"/>
    </location>
</feature>
<feature type="transmembrane region" description="Helical" evidence="2">
    <location>
        <begin position="51"/>
        <end position="80"/>
    </location>
</feature>
<evidence type="ECO:0000256" key="1">
    <source>
        <dbReference type="ARBA" id="ARBA00022801"/>
    </source>
</evidence>
<dbReference type="Gene3D" id="3.60.40.10">
    <property type="entry name" value="PPM-type phosphatase domain"/>
    <property type="match status" value="1"/>
</dbReference>
<evidence type="ECO:0000256" key="2">
    <source>
        <dbReference type="SAM" id="Phobius"/>
    </source>
</evidence>
<dbReference type="AlphaFoldDB" id="A0AB39TQ16"/>
<dbReference type="Pfam" id="PF07228">
    <property type="entry name" value="SpoIIE"/>
    <property type="match status" value="1"/>
</dbReference>
<dbReference type="PANTHER" id="PTHR43156:SF2">
    <property type="entry name" value="STAGE II SPORULATION PROTEIN E"/>
    <property type="match status" value="1"/>
</dbReference>